<feature type="domain" description="HNH nuclease" evidence="1">
    <location>
        <begin position="320"/>
        <end position="371"/>
    </location>
</feature>
<sequence>MFDELRNAVTRLREISSRIDIDVVAGKDAAELVGIADEIRRAGDSLRTVAVGQVERTNSWKGEGAKSISEWLSSETDCPQYEAQSVVLLANQLQHLPVTRAALRSGTLSNAQAVEVARGAIVAPNTETQLLNLAQHATVRDLRDASSRVVAGATDEAERHRQVHKSRYFKSWTDLDGSFNVRGRMTAANGALVMAALKPIQDEIFKAARKSGEHERPEAYAADALMVLCEKANDAALGSNAGASTAKTRRTNAVMNIRVDIDALKRGHTKHGEICEIAGVGPIPVATATEYLGEAFLKLLVIDGTEIKTIAHMGRAIPAKLRTGIEERDRVCQVPTCDMSIGLEIDHIVPFAEGGPTTFENLVRLCKRHHLQKTHDGYRLLALKPAGGARGGQLTSEQRWVWRPPKCNDPVLNRDIDLSDTG</sequence>
<dbReference type="InterPro" id="IPR002711">
    <property type="entry name" value="HNH"/>
</dbReference>
<dbReference type="Gene3D" id="1.10.30.50">
    <property type="match status" value="1"/>
</dbReference>
<gene>
    <name evidence="2" type="ORF">UFOPK2242_01179</name>
    <name evidence="3" type="ORF">UFOPK2996_00423</name>
    <name evidence="4" type="ORF">UFOPK3974_00898</name>
</gene>
<dbReference type="CDD" id="cd00085">
    <property type="entry name" value="HNHc"/>
    <property type="match status" value="1"/>
</dbReference>
<dbReference type="EMBL" id="CAFAAH010000036">
    <property type="protein sequence ID" value="CAB4790760.1"/>
    <property type="molecule type" value="Genomic_DNA"/>
</dbReference>
<evidence type="ECO:0000313" key="2">
    <source>
        <dbReference type="EMBL" id="CAB4664943.1"/>
    </source>
</evidence>
<dbReference type="InterPro" id="IPR003615">
    <property type="entry name" value="HNH_nuc"/>
</dbReference>
<name>A0A6J6LWW3_9ZZZZ</name>
<evidence type="ECO:0000313" key="4">
    <source>
        <dbReference type="EMBL" id="CAB4990366.1"/>
    </source>
</evidence>
<dbReference type="SMART" id="SM00507">
    <property type="entry name" value="HNHc"/>
    <property type="match status" value="1"/>
</dbReference>
<dbReference type="GO" id="GO:0003676">
    <property type="term" value="F:nucleic acid binding"/>
    <property type="evidence" value="ECO:0007669"/>
    <property type="project" value="InterPro"/>
</dbReference>
<dbReference type="EMBL" id="CAEZWM010000160">
    <property type="protein sequence ID" value="CAB4664943.1"/>
    <property type="molecule type" value="Genomic_DNA"/>
</dbReference>
<evidence type="ECO:0000259" key="1">
    <source>
        <dbReference type="SMART" id="SM00507"/>
    </source>
</evidence>
<dbReference type="Pfam" id="PF01844">
    <property type="entry name" value="HNH"/>
    <property type="match status" value="1"/>
</dbReference>
<protein>
    <submittedName>
        <fullName evidence="2">Unannotated protein</fullName>
    </submittedName>
</protein>
<organism evidence="2">
    <name type="scientific">freshwater metagenome</name>
    <dbReference type="NCBI Taxonomy" id="449393"/>
    <lineage>
        <taxon>unclassified sequences</taxon>
        <taxon>metagenomes</taxon>
        <taxon>ecological metagenomes</taxon>
    </lineage>
</organism>
<accession>A0A6J6LWW3</accession>
<dbReference type="EMBL" id="CAFBOR010000119">
    <property type="protein sequence ID" value="CAB4990366.1"/>
    <property type="molecule type" value="Genomic_DNA"/>
</dbReference>
<proteinExistence type="predicted"/>
<reference evidence="2" key="1">
    <citation type="submission" date="2020-05" db="EMBL/GenBank/DDBJ databases">
        <authorList>
            <person name="Chiriac C."/>
            <person name="Salcher M."/>
            <person name="Ghai R."/>
            <person name="Kavagutti S V."/>
        </authorList>
    </citation>
    <scope>NUCLEOTIDE SEQUENCE</scope>
</reference>
<evidence type="ECO:0000313" key="3">
    <source>
        <dbReference type="EMBL" id="CAB4790760.1"/>
    </source>
</evidence>
<dbReference type="GO" id="GO:0004519">
    <property type="term" value="F:endonuclease activity"/>
    <property type="evidence" value="ECO:0007669"/>
    <property type="project" value="InterPro"/>
</dbReference>
<dbReference type="AlphaFoldDB" id="A0A6J6LWW3"/>
<dbReference type="GO" id="GO:0008270">
    <property type="term" value="F:zinc ion binding"/>
    <property type="evidence" value="ECO:0007669"/>
    <property type="project" value="InterPro"/>
</dbReference>